<feature type="non-terminal residue" evidence="1">
    <location>
        <position position="187"/>
    </location>
</feature>
<reference evidence="1" key="1">
    <citation type="journal article" date="2015" name="Nature">
        <title>Complex archaea that bridge the gap between prokaryotes and eukaryotes.</title>
        <authorList>
            <person name="Spang A."/>
            <person name="Saw J.H."/>
            <person name="Jorgensen S.L."/>
            <person name="Zaremba-Niedzwiedzka K."/>
            <person name="Martijn J."/>
            <person name="Lind A.E."/>
            <person name="van Eijk R."/>
            <person name="Schleper C."/>
            <person name="Guy L."/>
            <person name="Ettema T.J."/>
        </authorList>
    </citation>
    <scope>NUCLEOTIDE SEQUENCE</scope>
</reference>
<name>A0A0F8YEP7_9ZZZZ</name>
<comment type="caution">
    <text evidence="1">The sequence shown here is derived from an EMBL/GenBank/DDBJ whole genome shotgun (WGS) entry which is preliminary data.</text>
</comment>
<dbReference type="EMBL" id="LAZR01053829">
    <property type="protein sequence ID" value="KKK79882.1"/>
    <property type="molecule type" value="Genomic_DNA"/>
</dbReference>
<accession>A0A0F8YEP7</accession>
<evidence type="ECO:0000313" key="1">
    <source>
        <dbReference type="EMBL" id="KKK79882.1"/>
    </source>
</evidence>
<protein>
    <submittedName>
        <fullName evidence="1">Uncharacterized protein</fullName>
    </submittedName>
</protein>
<gene>
    <name evidence="1" type="ORF">LCGC14_2829040</name>
</gene>
<sequence>MLIEEKIMLENADFKVTHTTPSDTNADSNQAYDDANINIVPCEQPQANQNEVTNANTNANANSAIANKNKPIIQIKTKNPKIYLAILNNGNLRSEMISTVIPAMQRTKNVELLWEHPGKTWANPISSNRNMIVKRFLETDCTHLLMIDDDVVPLHNPCEMVFIDRDVVASPALVRSSGQMLNWTAYI</sequence>
<proteinExistence type="predicted"/>
<organism evidence="1">
    <name type="scientific">marine sediment metagenome</name>
    <dbReference type="NCBI Taxonomy" id="412755"/>
    <lineage>
        <taxon>unclassified sequences</taxon>
        <taxon>metagenomes</taxon>
        <taxon>ecological metagenomes</taxon>
    </lineage>
</organism>
<dbReference type="AlphaFoldDB" id="A0A0F8YEP7"/>